<name>A0AAU9MR72_9ASTR</name>
<reference evidence="1 2" key="1">
    <citation type="submission" date="2022-01" db="EMBL/GenBank/DDBJ databases">
        <authorList>
            <person name="Xiong W."/>
            <person name="Schranz E."/>
        </authorList>
    </citation>
    <scope>NUCLEOTIDE SEQUENCE [LARGE SCALE GENOMIC DNA]</scope>
</reference>
<proteinExistence type="predicted"/>
<organism evidence="1 2">
    <name type="scientific">Lactuca virosa</name>
    <dbReference type="NCBI Taxonomy" id="75947"/>
    <lineage>
        <taxon>Eukaryota</taxon>
        <taxon>Viridiplantae</taxon>
        <taxon>Streptophyta</taxon>
        <taxon>Embryophyta</taxon>
        <taxon>Tracheophyta</taxon>
        <taxon>Spermatophyta</taxon>
        <taxon>Magnoliopsida</taxon>
        <taxon>eudicotyledons</taxon>
        <taxon>Gunneridae</taxon>
        <taxon>Pentapetalae</taxon>
        <taxon>asterids</taxon>
        <taxon>campanulids</taxon>
        <taxon>Asterales</taxon>
        <taxon>Asteraceae</taxon>
        <taxon>Cichorioideae</taxon>
        <taxon>Cichorieae</taxon>
        <taxon>Lactucinae</taxon>
        <taxon>Lactuca</taxon>
    </lineage>
</organism>
<dbReference type="AlphaFoldDB" id="A0AAU9MR72"/>
<sequence>MGILLMEVHHGVLAFRESRMVCQFLEYKCDFSLKFAGGASMILKLENYLVHGDPVVHHGVLAFKQSRMVCQFLEAHNSSYSL</sequence>
<evidence type="ECO:0000313" key="1">
    <source>
        <dbReference type="EMBL" id="CAH1430388.1"/>
    </source>
</evidence>
<accession>A0AAU9MR72</accession>
<dbReference type="Proteomes" id="UP001157418">
    <property type="component" value="Unassembled WGS sequence"/>
</dbReference>
<dbReference type="EMBL" id="CAKMRJ010003334">
    <property type="protein sequence ID" value="CAH1430388.1"/>
    <property type="molecule type" value="Genomic_DNA"/>
</dbReference>
<protein>
    <submittedName>
        <fullName evidence="1">Uncharacterized protein</fullName>
    </submittedName>
</protein>
<gene>
    <name evidence="1" type="ORF">LVIROSA_LOCUS17164</name>
</gene>
<evidence type="ECO:0000313" key="2">
    <source>
        <dbReference type="Proteomes" id="UP001157418"/>
    </source>
</evidence>
<comment type="caution">
    <text evidence="1">The sequence shown here is derived from an EMBL/GenBank/DDBJ whole genome shotgun (WGS) entry which is preliminary data.</text>
</comment>
<keyword evidence="2" id="KW-1185">Reference proteome</keyword>